<organism evidence="11 12">
    <name type="scientific">Telmatospirillum siberiense</name>
    <dbReference type="NCBI Taxonomy" id="382514"/>
    <lineage>
        <taxon>Bacteria</taxon>
        <taxon>Pseudomonadati</taxon>
        <taxon>Pseudomonadota</taxon>
        <taxon>Alphaproteobacteria</taxon>
        <taxon>Rhodospirillales</taxon>
        <taxon>Rhodospirillaceae</taxon>
        <taxon>Telmatospirillum</taxon>
    </lineage>
</organism>
<name>A0A2N3PNE3_9PROT</name>
<evidence type="ECO:0000256" key="8">
    <source>
        <dbReference type="PROSITE-ProRule" id="PRU00433"/>
    </source>
</evidence>
<evidence type="ECO:0000256" key="3">
    <source>
        <dbReference type="ARBA" id="ARBA00022531"/>
    </source>
</evidence>
<dbReference type="InterPro" id="IPR036909">
    <property type="entry name" value="Cyt_c-like_dom_sf"/>
</dbReference>
<keyword evidence="5 8" id="KW-0479">Metal-binding</keyword>
<dbReference type="PRINTS" id="PR00604">
    <property type="entry name" value="CYTCHRMECIAB"/>
</dbReference>
<accession>A0A2N3PNE3</accession>
<feature type="domain" description="Cytochrome c" evidence="10">
    <location>
        <begin position="29"/>
        <end position="140"/>
    </location>
</feature>
<evidence type="ECO:0000313" key="12">
    <source>
        <dbReference type="Proteomes" id="UP000233293"/>
    </source>
</evidence>
<dbReference type="PROSITE" id="PS51007">
    <property type="entry name" value="CYTC"/>
    <property type="match status" value="1"/>
</dbReference>
<dbReference type="Gene3D" id="1.10.760.10">
    <property type="entry name" value="Cytochrome c-like domain"/>
    <property type="match status" value="1"/>
</dbReference>
<keyword evidence="12" id="KW-1185">Reference proteome</keyword>
<feature type="signal peptide" evidence="9">
    <location>
        <begin position="1"/>
        <end position="22"/>
    </location>
</feature>
<evidence type="ECO:0000256" key="4">
    <source>
        <dbReference type="ARBA" id="ARBA00022617"/>
    </source>
</evidence>
<dbReference type="RefSeq" id="WP_101253254.1">
    <property type="nucleotide sequence ID" value="NZ_PIUM01000041.1"/>
</dbReference>
<evidence type="ECO:0000256" key="1">
    <source>
        <dbReference type="ARBA" id="ARBA00003590"/>
    </source>
</evidence>
<evidence type="ECO:0000256" key="7">
    <source>
        <dbReference type="ARBA" id="ARBA00023004"/>
    </source>
</evidence>
<gene>
    <name evidence="11" type="ORF">CWS72_24350</name>
</gene>
<dbReference type="GO" id="GO:0009055">
    <property type="term" value="F:electron transfer activity"/>
    <property type="evidence" value="ECO:0007669"/>
    <property type="project" value="InterPro"/>
</dbReference>
<feature type="chain" id="PRO_5014859163" description="Cytochrome c domain-containing protein" evidence="9">
    <location>
        <begin position="23"/>
        <end position="146"/>
    </location>
</feature>
<keyword evidence="2" id="KW-0813">Transport</keyword>
<dbReference type="SUPFAM" id="SSF46626">
    <property type="entry name" value="Cytochrome c"/>
    <property type="match status" value="1"/>
</dbReference>
<dbReference type="GO" id="GO:0046872">
    <property type="term" value="F:metal ion binding"/>
    <property type="evidence" value="ECO:0007669"/>
    <property type="project" value="UniProtKB-KW"/>
</dbReference>
<keyword evidence="9" id="KW-0732">Signal</keyword>
<dbReference type="PANTHER" id="PTHR11961">
    <property type="entry name" value="CYTOCHROME C"/>
    <property type="match status" value="1"/>
</dbReference>
<keyword evidence="7 8" id="KW-0408">Iron</keyword>
<comment type="function">
    <text evidence="1">Cytochrome c2 is found mainly in purple, non-sulfur, photosynthetic bacteria where it functions as the electron donor to the oxidized bacteriochlorophyll in the photophosphorylation pathway. However, it may also have a role in the respiratory chain and is found in some non-photosynthetic bacteria.</text>
</comment>
<dbReference type="InterPro" id="IPR009056">
    <property type="entry name" value="Cyt_c-like_dom"/>
</dbReference>
<dbReference type="GO" id="GO:0015979">
    <property type="term" value="P:photosynthesis"/>
    <property type="evidence" value="ECO:0007669"/>
    <property type="project" value="UniProtKB-KW"/>
</dbReference>
<dbReference type="Proteomes" id="UP000233293">
    <property type="component" value="Unassembled WGS sequence"/>
</dbReference>
<evidence type="ECO:0000313" key="11">
    <source>
        <dbReference type="EMBL" id="PKU21921.1"/>
    </source>
</evidence>
<keyword evidence="3" id="KW-0602">Photosynthesis</keyword>
<reference evidence="12" key="1">
    <citation type="submission" date="2017-12" db="EMBL/GenBank/DDBJ databases">
        <title>Draft genome sequence of Telmatospirillum siberiense 26-4b1T, an acidotolerant peatland alphaproteobacterium potentially involved in sulfur cycling.</title>
        <authorList>
            <person name="Hausmann B."/>
            <person name="Pjevac P."/>
            <person name="Schreck K."/>
            <person name="Herbold C.W."/>
            <person name="Daims H."/>
            <person name="Wagner M."/>
            <person name="Pester M."/>
            <person name="Loy A."/>
        </authorList>
    </citation>
    <scope>NUCLEOTIDE SEQUENCE [LARGE SCALE GENOMIC DNA]</scope>
    <source>
        <strain evidence="12">26-4b1</strain>
    </source>
</reference>
<dbReference type="InterPro" id="IPR002327">
    <property type="entry name" value="Cyt_c_1A/1B"/>
</dbReference>
<sequence length="146" mass="15679">MYLKSMVAGLAVAVIAAGSAAAAECTLPADAQAGKTVSNQCKSCHVFEADKPSRPTGPNIHDVFGRKAGTRTDFPKYSEGMQGASGKGLVWTEDKLLDYIADPKAFLAKVNGADVKHAMFFQLKDEQKRKDVVSFLKAIKDKPECN</sequence>
<proteinExistence type="predicted"/>
<evidence type="ECO:0000256" key="9">
    <source>
        <dbReference type="SAM" id="SignalP"/>
    </source>
</evidence>
<dbReference type="EMBL" id="PIUM01000041">
    <property type="protein sequence ID" value="PKU21921.1"/>
    <property type="molecule type" value="Genomic_DNA"/>
</dbReference>
<keyword evidence="6" id="KW-0249">Electron transport</keyword>
<comment type="caution">
    <text evidence="11">The sequence shown here is derived from an EMBL/GenBank/DDBJ whole genome shotgun (WGS) entry which is preliminary data.</text>
</comment>
<evidence type="ECO:0000256" key="2">
    <source>
        <dbReference type="ARBA" id="ARBA00022448"/>
    </source>
</evidence>
<evidence type="ECO:0000259" key="10">
    <source>
        <dbReference type="PROSITE" id="PS51007"/>
    </source>
</evidence>
<dbReference type="OrthoDB" id="9805828at2"/>
<evidence type="ECO:0000256" key="6">
    <source>
        <dbReference type="ARBA" id="ARBA00022982"/>
    </source>
</evidence>
<protein>
    <recommendedName>
        <fullName evidence="10">Cytochrome c domain-containing protein</fullName>
    </recommendedName>
</protein>
<dbReference type="AlphaFoldDB" id="A0A2N3PNE3"/>
<keyword evidence="4 8" id="KW-0349">Heme</keyword>
<evidence type="ECO:0000256" key="5">
    <source>
        <dbReference type="ARBA" id="ARBA00022723"/>
    </source>
</evidence>
<dbReference type="GO" id="GO:0020037">
    <property type="term" value="F:heme binding"/>
    <property type="evidence" value="ECO:0007669"/>
    <property type="project" value="InterPro"/>
</dbReference>